<reference evidence="2" key="1">
    <citation type="journal article" date="2011" name="MBio">
        <title>Novel metabolic attributes of the genus Cyanothece, comprising a group of unicellular nitrogen-fixing Cyanobacteria.</title>
        <authorList>
            <person name="Bandyopadhyay A."/>
            <person name="Elvitigala T."/>
            <person name="Welsh E."/>
            <person name="Stockel J."/>
            <person name="Liberton M."/>
            <person name="Min H."/>
            <person name="Sherman L.A."/>
            <person name="Pakrasi H.B."/>
        </authorList>
    </citation>
    <scope>NUCLEOTIDE SEQUENCE [LARGE SCALE GENOMIC DNA]</scope>
    <source>
        <strain evidence="2">PCC 8801</strain>
    </source>
</reference>
<accession>B7K1D8</accession>
<dbReference type="eggNOG" id="COG0438">
    <property type="taxonomic scope" value="Bacteria"/>
</dbReference>
<dbReference type="Proteomes" id="UP000008204">
    <property type="component" value="Chromosome"/>
</dbReference>
<protein>
    <recommendedName>
        <fullName evidence="3">Glycosyltransferase</fullName>
    </recommendedName>
</protein>
<organism evidence="1 2">
    <name type="scientific">Rippkaea orientalis (strain PCC 8801 / RF-1)</name>
    <name type="common">Cyanothece sp. (strain PCC 8801)</name>
    <dbReference type="NCBI Taxonomy" id="41431"/>
    <lineage>
        <taxon>Bacteria</taxon>
        <taxon>Bacillati</taxon>
        <taxon>Cyanobacteriota</taxon>
        <taxon>Cyanophyceae</taxon>
        <taxon>Oscillatoriophycideae</taxon>
        <taxon>Chroococcales</taxon>
        <taxon>Aphanothecaceae</taxon>
        <taxon>Rippkaea</taxon>
        <taxon>Rippkaea orientalis</taxon>
    </lineage>
</organism>
<dbReference type="EMBL" id="CP001287">
    <property type="protein sequence ID" value="ACK66333.1"/>
    <property type="molecule type" value="Genomic_DNA"/>
</dbReference>
<evidence type="ECO:0008006" key="3">
    <source>
        <dbReference type="Google" id="ProtNLM"/>
    </source>
</evidence>
<keyword evidence="2" id="KW-1185">Reference proteome</keyword>
<dbReference type="OrthoDB" id="572670at2"/>
<evidence type="ECO:0000313" key="2">
    <source>
        <dbReference type="Proteomes" id="UP000008204"/>
    </source>
</evidence>
<dbReference type="STRING" id="41431.PCC8801_2317"/>
<gene>
    <name evidence="1" type="ordered locus">PCC8801_2317</name>
</gene>
<dbReference type="KEGG" id="cyp:PCC8801_2317"/>
<dbReference type="HOGENOM" id="CLU_723031_0_0_3"/>
<sequence>MLENQEKSSTPIFVSLIPNLMGGEGHIIPYHQAVSQAVNKLGWKHLVAIPTNSNINDLPTEWEGYLSHDDLEAEGNIWQKILRLIGVYKLAITIAKYFKNNVINQSELSIIFLERFIHLQLLSLAIALWLVPTQNLSVWLLYRRDTHKDKTRFIYKFLNNLIKKRLPKGNFKLLTDSELLSQALCDYFQEKVTVMPIPHTDIKVNNLNKNEQSSEILCWWAGFPREEKGWSKIQALVNTSIEDNQKICLIAAKNANLIPIETGLDVKLIENQLTREEYNYWFSISDVILLPYNSDAYGERTSGIFTECIIAGKIPLVTDQTWMSYELLKYDLGELIINWESPQQVFLSILDMTQDNNIKNKIQAMQNSYQNFHCINSYADTMQKLINEK</sequence>
<proteinExistence type="predicted"/>
<dbReference type="RefSeq" id="WP_012595601.1">
    <property type="nucleotide sequence ID" value="NC_011726.1"/>
</dbReference>
<dbReference type="AlphaFoldDB" id="B7K1D8"/>
<name>B7K1D8_RIPO1</name>
<dbReference type="SUPFAM" id="SSF53756">
    <property type="entry name" value="UDP-Glycosyltransferase/glycogen phosphorylase"/>
    <property type="match status" value="1"/>
</dbReference>
<evidence type="ECO:0000313" key="1">
    <source>
        <dbReference type="EMBL" id="ACK66333.1"/>
    </source>
</evidence>